<dbReference type="NCBIfam" id="NF004320">
    <property type="entry name" value="PRK05715.1-2"/>
    <property type="match status" value="1"/>
</dbReference>
<dbReference type="Gene3D" id="1.10.287.3510">
    <property type="match status" value="1"/>
</dbReference>
<reference evidence="12" key="1">
    <citation type="submission" date="2014-02" db="EMBL/GenBank/DDBJ databases">
        <title>Complete genome sequence and comparative genomic analysis of the nitrogen-fixing bacterium Leptospirillum ferriphilum YSK.</title>
        <authorList>
            <person name="Guo X."/>
            <person name="Yin H."/>
            <person name="Liang Y."/>
            <person name="Hu Q."/>
            <person name="Ma L."/>
            <person name="Xiao Y."/>
            <person name="Zhang X."/>
            <person name="Qiu G."/>
            <person name="Liu X."/>
        </authorList>
    </citation>
    <scope>NUCLEOTIDE SEQUENCE [LARGE SCALE GENOMIC DNA]</scope>
    <source>
        <strain evidence="12">YSK</strain>
    </source>
</reference>
<evidence type="ECO:0000256" key="10">
    <source>
        <dbReference type="HAMAP-Rule" id="MF_01456"/>
    </source>
</evidence>
<name>A0A059XTB2_9BACT</name>
<evidence type="ECO:0000256" key="3">
    <source>
        <dbReference type="ARBA" id="ARBA00010519"/>
    </source>
</evidence>
<sequence>MVPLSWYVALSSTLFLIGLVGVLIRRNIVIVLLCVEIMLNAVNINFVAFSKYQHVIDAQIFVFFVITVAAAEVAVGLGIIIALFRLRETINIDEFNILKL</sequence>
<dbReference type="GO" id="GO:0048038">
    <property type="term" value="F:quinone binding"/>
    <property type="evidence" value="ECO:0007669"/>
    <property type="project" value="UniProtKB-KW"/>
</dbReference>
<comment type="subunit">
    <text evidence="10">NDH-1 is composed of 14 different subunits. Subunits NuoA, H, J, K, L, M, N constitute the membrane sector of the complex.</text>
</comment>
<dbReference type="Proteomes" id="UP000027059">
    <property type="component" value="Chromosome"/>
</dbReference>
<dbReference type="GO" id="GO:0005886">
    <property type="term" value="C:plasma membrane"/>
    <property type="evidence" value="ECO:0007669"/>
    <property type="project" value="UniProtKB-SubCell"/>
</dbReference>
<organism evidence="11 12">
    <name type="scientific">Leptospirillum ferriphilum YSK</name>
    <dbReference type="NCBI Taxonomy" id="1441628"/>
    <lineage>
        <taxon>Bacteria</taxon>
        <taxon>Pseudomonadati</taxon>
        <taxon>Nitrospirota</taxon>
        <taxon>Nitrospiria</taxon>
        <taxon>Nitrospirales</taxon>
        <taxon>Nitrospiraceae</taxon>
        <taxon>Leptospirillum</taxon>
    </lineage>
</organism>
<keyword evidence="9 10" id="KW-0472">Membrane</keyword>
<dbReference type="KEGG" id="lfp:Y981_04135"/>
<dbReference type="RefSeq" id="WP_014960682.1">
    <property type="nucleotide sequence ID" value="NZ_CP007243.1"/>
</dbReference>
<keyword evidence="4 10" id="KW-0813">Transport</keyword>
<keyword evidence="10" id="KW-1003">Cell membrane</keyword>
<evidence type="ECO:0000256" key="5">
    <source>
        <dbReference type="ARBA" id="ARBA00022692"/>
    </source>
</evidence>
<dbReference type="FunFam" id="1.10.287.3510:FF:000001">
    <property type="entry name" value="NADH-quinone oxidoreductase subunit K"/>
    <property type="match status" value="1"/>
</dbReference>
<dbReference type="GO" id="GO:0042773">
    <property type="term" value="P:ATP synthesis coupled electron transport"/>
    <property type="evidence" value="ECO:0007669"/>
    <property type="project" value="InterPro"/>
</dbReference>
<evidence type="ECO:0000256" key="6">
    <source>
        <dbReference type="ARBA" id="ARBA00022719"/>
    </source>
</evidence>
<evidence type="ECO:0000256" key="4">
    <source>
        <dbReference type="ARBA" id="ARBA00022448"/>
    </source>
</evidence>
<dbReference type="AlphaFoldDB" id="A0A059XTB2"/>
<dbReference type="OrthoDB" id="9810120at2"/>
<keyword evidence="11" id="KW-0560">Oxidoreductase</keyword>
<keyword evidence="5 10" id="KW-0812">Transmembrane</keyword>
<feature type="transmembrane region" description="Helical" evidence="10">
    <location>
        <begin position="29"/>
        <end position="48"/>
    </location>
</feature>
<dbReference type="PANTHER" id="PTHR11434:SF16">
    <property type="entry name" value="NADH-UBIQUINONE OXIDOREDUCTASE CHAIN 4L"/>
    <property type="match status" value="1"/>
</dbReference>
<keyword evidence="10" id="KW-0520">NAD</keyword>
<dbReference type="GO" id="GO:0050136">
    <property type="term" value="F:NADH dehydrogenase (quinone) (non-electrogenic) activity"/>
    <property type="evidence" value="ECO:0007669"/>
    <property type="project" value="UniProtKB-UniRule"/>
</dbReference>
<dbReference type="HAMAP" id="MF_01456">
    <property type="entry name" value="NDH1_NuoK"/>
    <property type="match status" value="1"/>
</dbReference>
<evidence type="ECO:0000256" key="7">
    <source>
        <dbReference type="ARBA" id="ARBA00022967"/>
    </source>
</evidence>
<dbReference type="GO" id="GO:0030964">
    <property type="term" value="C:NADH dehydrogenase complex"/>
    <property type="evidence" value="ECO:0007669"/>
    <property type="project" value="TreeGrafter"/>
</dbReference>
<accession>A0A059XTB2</accession>
<keyword evidence="12" id="KW-1185">Reference proteome</keyword>
<dbReference type="NCBIfam" id="NF004323">
    <property type="entry name" value="PRK05715.1-5"/>
    <property type="match status" value="1"/>
</dbReference>
<evidence type="ECO:0000313" key="11">
    <source>
        <dbReference type="EMBL" id="AIA30260.1"/>
    </source>
</evidence>
<dbReference type="Pfam" id="PF00420">
    <property type="entry name" value="Oxidored_q2"/>
    <property type="match status" value="1"/>
</dbReference>
<evidence type="ECO:0000256" key="2">
    <source>
        <dbReference type="ARBA" id="ARBA00004141"/>
    </source>
</evidence>
<dbReference type="NCBIfam" id="NF004321">
    <property type="entry name" value="PRK05715.1-3"/>
    <property type="match status" value="1"/>
</dbReference>
<evidence type="ECO:0000256" key="1">
    <source>
        <dbReference type="ARBA" id="ARBA00002378"/>
    </source>
</evidence>
<dbReference type="InterPro" id="IPR001133">
    <property type="entry name" value="NADH_UbQ_OxRdtase_chain4L/K"/>
</dbReference>
<protein>
    <recommendedName>
        <fullName evidence="10">NADH-quinone oxidoreductase subunit K</fullName>
        <ecNumber evidence="10">7.1.1.-</ecNumber>
    </recommendedName>
    <alternativeName>
        <fullName evidence="10">NADH dehydrogenase I subunit K</fullName>
    </alternativeName>
    <alternativeName>
        <fullName evidence="10">NDH-1 subunit K</fullName>
    </alternativeName>
</protein>
<keyword evidence="8 10" id="KW-1133">Transmembrane helix</keyword>
<comment type="function">
    <text evidence="1 10">NDH-1 shuttles electrons from NADH, via FMN and iron-sulfur (Fe-S) centers, to quinones in the respiratory chain. The immediate electron acceptor for the enzyme in this species is believed to be ubiquinone. Couples the redox reaction to proton translocation (for every two electrons transferred, four hydrogen ions are translocated across the cytoplasmic membrane), and thus conserves the redox energy in a proton gradient.</text>
</comment>
<dbReference type="InterPro" id="IPR039428">
    <property type="entry name" value="NUOK/Mnh_C1-like"/>
</dbReference>
<reference evidence="11 12" key="2">
    <citation type="journal article" date="2015" name="Biomed. Res. Int.">
        <title>Effects of Arsenite Resistance on the Growth and Functional Gene Expression of Leptospirillum ferriphilum and Acidithiobacillus thiooxidans in Pure Culture and Coculture.</title>
        <authorList>
            <person name="Jiang H."/>
            <person name="Liang Y."/>
            <person name="Yin H."/>
            <person name="Xiao Y."/>
            <person name="Guo X."/>
            <person name="Xu Y."/>
            <person name="Hu Q."/>
            <person name="Liu H."/>
            <person name="Liu X."/>
        </authorList>
    </citation>
    <scope>NUCLEOTIDE SEQUENCE [LARGE SCALE GENOMIC DNA]</scope>
    <source>
        <strain evidence="11 12">YSK</strain>
    </source>
</reference>
<comment type="similarity">
    <text evidence="3 10">Belongs to the complex I subunit 4L family.</text>
</comment>
<comment type="catalytic activity">
    <reaction evidence="10">
        <text>a quinone + NADH + 5 H(+)(in) = a quinol + NAD(+) + 4 H(+)(out)</text>
        <dbReference type="Rhea" id="RHEA:57888"/>
        <dbReference type="ChEBI" id="CHEBI:15378"/>
        <dbReference type="ChEBI" id="CHEBI:24646"/>
        <dbReference type="ChEBI" id="CHEBI:57540"/>
        <dbReference type="ChEBI" id="CHEBI:57945"/>
        <dbReference type="ChEBI" id="CHEBI:132124"/>
    </reaction>
</comment>
<feature type="transmembrane region" description="Helical" evidence="10">
    <location>
        <begin position="60"/>
        <end position="84"/>
    </location>
</feature>
<dbReference type="HOGENOM" id="CLU_144724_0_0_0"/>
<keyword evidence="7 10" id="KW-1278">Translocase</keyword>
<keyword evidence="10 11" id="KW-0830">Ubiquinone</keyword>
<dbReference type="EMBL" id="CP007243">
    <property type="protein sequence ID" value="AIA30260.1"/>
    <property type="molecule type" value="Genomic_DNA"/>
</dbReference>
<dbReference type="EC" id="7.1.1.-" evidence="10"/>
<evidence type="ECO:0000256" key="8">
    <source>
        <dbReference type="ARBA" id="ARBA00022989"/>
    </source>
</evidence>
<evidence type="ECO:0000313" key="12">
    <source>
        <dbReference type="Proteomes" id="UP000027059"/>
    </source>
</evidence>
<keyword evidence="6 10" id="KW-0874">Quinone</keyword>
<evidence type="ECO:0000256" key="9">
    <source>
        <dbReference type="ARBA" id="ARBA00023136"/>
    </source>
</evidence>
<gene>
    <name evidence="10" type="primary">nuoK</name>
    <name evidence="11" type="ORF">Y981_04135</name>
</gene>
<dbReference type="PANTHER" id="PTHR11434">
    <property type="entry name" value="NADH-UBIQUINONE OXIDOREDUCTASE SUBUNIT ND4L"/>
    <property type="match status" value="1"/>
</dbReference>
<comment type="subcellular location">
    <subcellularLocation>
        <location evidence="10">Cell membrane</location>
        <topology evidence="10">Multi-pass membrane protein</topology>
    </subcellularLocation>
    <subcellularLocation>
        <location evidence="2">Membrane</location>
        <topology evidence="2">Multi-pass membrane protein</topology>
    </subcellularLocation>
</comment>
<feature type="transmembrane region" description="Helical" evidence="10">
    <location>
        <begin position="6"/>
        <end position="24"/>
    </location>
</feature>
<proteinExistence type="inferred from homology"/>